<evidence type="ECO:0000256" key="2">
    <source>
        <dbReference type="ARBA" id="ARBA00007441"/>
    </source>
</evidence>
<dbReference type="EMBL" id="JAACJO010000001">
    <property type="protein sequence ID" value="KAF5364252.1"/>
    <property type="molecule type" value="Genomic_DNA"/>
</dbReference>
<evidence type="ECO:0000313" key="8">
    <source>
        <dbReference type="Proteomes" id="UP000559027"/>
    </source>
</evidence>
<comment type="caution">
    <text evidence="7">The sequence shown here is derived from an EMBL/GenBank/DDBJ whole genome shotgun (WGS) entry which is preliminary data.</text>
</comment>
<evidence type="ECO:0000256" key="3">
    <source>
        <dbReference type="ARBA" id="ARBA00022576"/>
    </source>
</evidence>
<sequence>MSRCSDLPNALDLSHHLSKVAQARQVSPLKGLQKYLGRKDLIVLAGGLPHPDLFPFEEISANVYSPDIFPLRSSKKSSFPSWIVNLFSRKGSNGWAKLKIRKYPKDPGELNLAQLLQYGLSSGLPDLQKLLEEFVERVYRPAYGNWKILIHTGNTDGWVRAAMTLCDPGDAFLTSEWTYPSAVAAASPLGLRAVPVPMDGEGMRSDALFTLLATWDKGVRGSPRPRVMYTVPTGQNPTGATMDVHRKNEIYDICVRFDVIIVEDDPYYFLQEGPYTPPQNRVARTELSNEAFLASLVPSYLSIDYQGRVVRLDSFSKTIAPGCRLGWFTCNALFAERFERQGETSTQAPSGLSQGLVTALLLNWKFEGYVRWLRGLGTQYRERRDLCIDLFAEFFKLKPRSPGINGTPYDGYLKPRSLHSFDYWTEKFVDVPNESPVISFVPPTSGMFLWLQINFKSHPSFSRLGQRALETRICTEFADAGVLVGPGFIFSPRLTDNIDDGGPGHIRLSFSNANPDVLKKAISIMAVVLERLFSSGDQS</sequence>
<evidence type="ECO:0000259" key="6">
    <source>
        <dbReference type="Pfam" id="PF00155"/>
    </source>
</evidence>
<dbReference type="InterPro" id="IPR015424">
    <property type="entry name" value="PyrdxlP-dep_Trfase"/>
</dbReference>
<evidence type="ECO:0000256" key="5">
    <source>
        <dbReference type="ARBA" id="ARBA00022898"/>
    </source>
</evidence>
<dbReference type="PANTHER" id="PTHR42790">
    <property type="entry name" value="AMINOTRANSFERASE"/>
    <property type="match status" value="1"/>
</dbReference>
<comment type="cofactor">
    <cofactor evidence="1">
        <name>pyridoxal 5'-phosphate</name>
        <dbReference type="ChEBI" id="CHEBI:597326"/>
    </cofactor>
</comment>
<keyword evidence="8" id="KW-1185">Reference proteome</keyword>
<keyword evidence="3" id="KW-0032">Aminotransferase</keyword>
<dbReference type="CDD" id="cd00609">
    <property type="entry name" value="AAT_like"/>
    <property type="match status" value="1"/>
</dbReference>
<proteinExistence type="inferred from homology"/>
<dbReference type="InterPro" id="IPR050859">
    <property type="entry name" value="Class-I_PLP-dep_aminotransf"/>
</dbReference>
<keyword evidence="4" id="KW-0808">Transferase</keyword>
<name>A0A8H5LP07_9AGAR</name>
<organism evidence="7 8">
    <name type="scientific">Leucocoprinus leucothites</name>
    <dbReference type="NCBI Taxonomy" id="201217"/>
    <lineage>
        <taxon>Eukaryota</taxon>
        <taxon>Fungi</taxon>
        <taxon>Dikarya</taxon>
        <taxon>Basidiomycota</taxon>
        <taxon>Agaricomycotina</taxon>
        <taxon>Agaricomycetes</taxon>
        <taxon>Agaricomycetidae</taxon>
        <taxon>Agaricales</taxon>
        <taxon>Agaricineae</taxon>
        <taxon>Agaricaceae</taxon>
        <taxon>Leucocoprinus</taxon>
    </lineage>
</organism>
<dbReference type="SUPFAM" id="SSF53383">
    <property type="entry name" value="PLP-dependent transferases"/>
    <property type="match status" value="1"/>
</dbReference>
<dbReference type="GO" id="GO:0030170">
    <property type="term" value="F:pyridoxal phosphate binding"/>
    <property type="evidence" value="ECO:0007669"/>
    <property type="project" value="InterPro"/>
</dbReference>
<protein>
    <recommendedName>
        <fullName evidence="6">Aminotransferase class I/classII large domain-containing protein</fullName>
    </recommendedName>
</protein>
<dbReference type="AlphaFoldDB" id="A0A8H5LP07"/>
<dbReference type="Gene3D" id="3.40.640.10">
    <property type="entry name" value="Type I PLP-dependent aspartate aminotransferase-like (Major domain)"/>
    <property type="match status" value="1"/>
</dbReference>
<evidence type="ECO:0000313" key="7">
    <source>
        <dbReference type="EMBL" id="KAF5364252.1"/>
    </source>
</evidence>
<evidence type="ECO:0000256" key="4">
    <source>
        <dbReference type="ARBA" id="ARBA00022679"/>
    </source>
</evidence>
<reference evidence="7 8" key="1">
    <citation type="journal article" date="2020" name="ISME J.">
        <title>Uncovering the hidden diversity of litter-decomposition mechanisms in mushroom-forming fungi.</title>
        <authorList>
            <person name="Floudas D."/>
            <person name="Bentzer J."/>
            <person name="Ahren D."/>
            <person name="Johansson T."/>
            <person name="Persson P."/>
            <person name="Tunlid A."/>
        </authorList>
    </citation>
    <scope>NUCLEOTIDE SEQUENCE [LARGE SCALE GENOMIC DNA]</scope>
    <source>
        <strain evidence="7 8">CBS 146.42</strain>
    </source>
</reference>
<dbReference type="GO" id="GO:0008483">
    <property type="term" value="F:transaminase activity"/>
    <property type="evidence" value="ECO:0007669"/>
    <property type="project" value="UniProtKB-KW"/>
</dbReference>
<comment type="similarity">
    <text evidence="2">Belongs to the class-I pyridoxal-phosphate-dependent aminotransferase family.</text>
</comment>
<dbReference type="Pfam" id="PF00155">
    <property type="entry name" value="Aminotran_1_2"/>
    <property type="match status" value="1"/>
</dbReference>
<keyword evidence="5" id="KW-0663">Pyridoxal phosphate</keyword>
<gene>
    <name evidence="7" type="ORF">D9756_000658</name>
</gene>
<dbReference type="PANTHER" id="PTHR42790:SF1">
    <property type="entry name" value="AROMATIC AMINO ACID AMINOTRANSFERASE, HYPOTHETICAL (EUROFUNG)"/>
    <property type="match status" value="1"/>
</dbReference>
<dbReference type="InterPro" id="IPR015421">
    <property type="entry name" value="PyrdxlP-dep_Trfase_major"/>
</dbReference>
<dbReference type="OrthoDB" id="691673at2759"/>
<evidence type="ECO:0000256" key="1">
    <source>
        <dbReference type="ARBA" id="ARBA00001933"/>
    </source>
</evidence>
<dbReference type="InterPro" id="IPR004839">
    <property type="entry name" value="Aminotransferase_I/II_large"/>
</dbReference>
<dbReference type="GO" id="GO:1901605">
    <property type="term" value="P:alpha-amino acid metabolic process"/>
    <property type="evidence" value="ECO:0007669"/>
    <property type="project" value="TreeGrafter"/>
</dbReference>
<accession>A0A8H5LP07</accession>
<dbReference type="Proteomes" id="UP000559027">
    <property type="component" value="Unassembled WGS sequence"/>
</dbReference>
<feature type="domain" description="Aminotransferase class I/classII large" evidence="6">
    <location>
        <begin position="114"/>
        <end position="392"/>
    </location>
</feature>